<dbReference type="Pfam" id="PF02686">
    <property type="entry name" value="GatC"/>
    <property type="match status" value="1"/>
</dbReference>
<accession>A0A9Q1V0J6</accession>
<dbReference type="HAMAP" id="MF_00122">
    <property type="entry name" value="GatC"/>
    <property type="match status" value="1"/>
</dbReference>
<dbReference type="PANTHER" id="PTHR15004">
    <property type="entry name" value="GLUTAMYL-TRNA(GLN) AMIDOTRANSFERASE SUBUNIT C, MITOCHONDRIAL"/>
    <property type="match status" value="1"/>
</dbReference>
<keyword evidence="6" id="KW-0648">Protein biosynthesis</keyword>
<name>A0A9Q1V0J6_CLOBO</name>
<sequence>MVISKKDVKYTAKLAKLSFNEEEEKALIDDLNKILDDMEKLNELNTNNINITVNPYYIENQYREDEEEESLTLDMVLKNSPDSQNEYIVVPKVIE</sequence>
<gene>
    <name evidence="6" type="primary">gatC</name>
    <name evidence="7" type="ORF">ADU74_00780</name>
</gene>
<reference evidence="7 8" key="1">
    <citation type="submission" date="2015-07" db="EMBL/GenBank/DDBJ databases">
        <title>Draft genome sequences of 17 French Clostridium botulinum group III.</title>
        <authorList>
            <person name="Woudstra C."/>
            <person name="Le Marechal C."/>
            <person name="Souillard R."/>
            <person name="Bayon-Auboyer M.-H."/>
            <person name="Dessouter D."/>
            <person name="Fach P."/>
        </authorList>
    </citation>
    <scope>NUCLEOTIDE SEQUENCE [LARGE SCALE GENOMIC DNA]</scope>
    <source>
        <strain evidence="7 8">12LNRI-CD</strain>
    </source>
</reference>
<comment type="caution">
    <text evidence="7">The sequence shown here is derived from an EMBL/GenBank/DDBJ whole genome shotgun (WGS) entry which is preliminary data.</text>
</comment>
<organism evidence="7 8">
    <name type="scientific">Clostridium botulinum</name>
    <dbReference type="NCBI Taxonomy" id="1491"/>
    <lineage>
        <taxon>Bacteria</taxon>
        <taxon>Bacillati</taxon>
        <taxon>Bacillota</taxon>
        <taxon>Clostridia</taxon>
        <taxon>Eubacteriales</taxon>
        <taxon>Clostridiaceae</taxon>
        <taxon>Clostridium</taxon>
    </lineage>
</organism>
<evidence type="ECO:0000256" key="6">
    <source>
        <dbReference type="HAMAP-Rule" id="MF_00122"/>
    </source>
</evidence>
<dbReference type="RefSeq" id="WP_029169378.1">
    <property type="nucleotide sequence ID" value="NZ_LGVO01000019.1"/>
</dbReference>
<comment type="similarity">
    <text evidence="1 6">Belongs to the GatC family.</text>
</comment>
<evidence type="ECO:0000313" key="8">
    <source>
        <dbReference type="Proteomes" id="UP000037540"/>
    </source>
</evidence>
<evidence type="ECO:0000313" key="7">
    <source>
        <dbReference type="EMBL" id="KOA90357.1"/>
    </source>
</evidence>
<dbReference type="EC" id="6.3.5.-" evidence="6"/>
<dbReference type="Gene3D" id="1.10.20.60">
    <property type="entry name" value="Glu-tRNAGln amidotransferase C subunit, N-terminal domain"/>
    <property type="match status" value="1"/>
</dbReference>
<dbReference type="EMBL" id="LGVR01000003">
    <property type="protein sequence ID" value="KOA90357.1"/>
    <property type="molecule type" value="Genomic_DNA"/>
</dbReference>
<keyword evidence="6" id="KW-0067">ATP-binding</keyword>
<dbReference type="SUPFAM" id="SSF141000">
    <property type="entry name" value="Glu-tRNAGln amidotransferase C subunit"/>
    <property type="match status" value="1"/>
</dbReference>
<dbReference type="InterPro" id="IPR036113">
    <property type="entry name" value="Asp/Glu-ADT_sf_sub_c"/>
</dbReference>
<dbReference type="GO" id="GO:0005524">
    <property type="term" value="F:ATP binding"/>
    <property type="evidence" value="ECO:0007669"/>
    <property type="project" value="UniProtKB-KW"/>
</dbReference>
<keyword evidence="6" id="KW-0547">Nucleotide-binding</keyword>
<dbReference type="GO" id="GO:0006412">
    <property type="term" value="P:translation"/>
    <property type="evidence" value="ECO:0007669"/>
    <property type="project" value="UniProtKB-UniRule"/>
</dbReference>
<dbReference type="AlphaFoldDB" id="A0A9Q1V0J6"/>
<comment type="catalytic activity">
    <reaction evidence="5 6">
        <text>L-glutamyl-tRNA(Gln) + L-glutamine + ATP + H2O = L-glutaminyl-tRNA(Gln) + L-glutamate + ADP + phosphate + H(+)</text>
        <dbReference type="Rhea" id="RHEA:17521"/>
        <dbReference type="Rhea" id="RHEA-COMP:9681"/>
        <dbReference type="Rhea" id="RHEA-COMP:9684"/>
        <dbReference type="ChEBI" id="CHEBI:15377"/>
        <dbReference type="ChEBI" id="CHEBI:15378"/>
        <dbReference type="ChEBI" id="CHEBI:29985"/>
        <dbReference type="ChEBI" id="CHEBI:30616"/>
        <dbReference type="ChEBI" id="CHEBI:43474"/>
        <dbReference type="ChEBI" id="CHEBI:58359"/>
        <dbReference type="ChEBI" id="CHEBI:78520"/>
        <dbReference type="ChEBI" id="CHEBI:78521"/>
        <dbReference type="ChEBI" id="CHEBI:456216"/>
    </reaction>
</comment>
<dbReference type="Proteomes" id="UP000037540">
    <property type="component" value="Unassembled WGS sequence"/>
</dbReference>
<dbReference type="NCBIfam" id="TIGR00135">
    <property type="entry name" value="gatC"/>
    <property type="match status" value="1"/>
</dbReference>
<dbReference type="GO" id="GO:0006450">
    <property type="term" value="P:regulation of translational fidelity"/>
    <property type="evidence" value="ECO:0007669"/>
    <property type="project" value="InterPro"/>
</dbReference>
<evidence type="ECO:0000256" key="5">
    <source>
        <dbReference type="ARBA" id="ARBA00047913"/>
    </source>
</evidence>
<dbReference type="InterPro" id="IPR003837">
    <property type="entry name" value="GatC"/>
</dbReference>
<proteinExistence type="inferred from homology"/>
<keyword evidence="6" id="KW-0436">Ligase</keyword>
<dbReference type="GO" id="GO:0050567">
    <property type="term" value="F:glutaminyl-tRNA synthase (glutamine-hydrolyzing) activity"/>
    <property type="evidence" value="ECO:0007669"/>
    <property type="project" value="UniProtKB-UniRule"/>
</dbReference>
<evidence type="ECO:0000256" key="1">
    <source>
        <dbReference type="ARBA" id="ARBA00010757"/>
    </source>
</evidence>
<evidence type="ECO:0000256" key="3">
    <source>
        <dbReference type="ARBA" id="ARBA00024799"/>
    </source>
</evidence>
<protein>
    <recommendedName>
        <fullName evidence="6">Aspartyl/glutamyl-tRNA(Asn/Gln) amidotransferase subunit C</fullName>
        <shortName evidence="6">Asp/Glu-ADT subunit C</shortName>
        <ecNumber evidence="6">6.3.5.-</ecNumber>
    </recommendedName>
</protein>
<comment type="subunit">
    <text evidence="2 6">Heterotrimer of A, B and C subunits.</text>
</comment>
<evidence type="ECO:0000256" key="2">
    <source>
        <dbReference type="ARBA" id="ARBA00011123"/>
    </source>
</evidence>
<comment type="catalytic activity">
    <reaction evidence="4 6">
        <text>L-aspartyl-tRNA(Asn) + L-glutamine + ATP + H2O = L-asparaginyl-tRNA(Asn) + L-glutamate + ADP + phosphate + 2 H(+)</text>
        <dbReference type="Rhea" id="RHEA:14513"/>
        <dbReference type="Rhea" id="RHEA-COMP:9674"/>
        <dbReference type="Rhea" id="RHEA-COMP:9677"/>
        <dbReference type="ChEBI" id="CHEBI:15377"/>
        <dbReference type="ChEBI" id="CHEBI:15378"/>
        <dbReference type="ChEBI" id="CHEBI:29985"/>
        <dbReference type="ChEBI" id="CHEBI:30616"/>
        <dbReference type="ChEBI" id="CHEBI:43474"/>
        <dbReference type="ChEBI" id="CHEBI:58359"/>
        <dbReference type="ChEBI" id="CHEBI:78515"/>
        <dbReference type="ChEBI" id="CHEBI:78516"/>
        <dbReference type="ChEBI" id="CHEBI:456216"/>
    </reaction>
</comment>
<evidence type="ECO:0000256" key="4">
    <source>
        <dbReference type="ARBA" id="ARBA00047380"/>
    </source>
</evidence>
<dbReference type="GO" id="GO:0070681">
    <property type="term" value="P:glutaminyl-tRNAGln biosynthesis via transamidation"/>
    <property type="evidence" value="ECO:0007669"/>
    <property type="project" value="TreeGrafter"/>
</dbReference>
<dbReference type="PANTHER" id="PTHR15004:SF0">
    <property type="entry name" value="GLUTAMYL-TRNA(GLN) AMIDOTRANSFERASE SUBUNIT C, MITOCHONDRIAL"/>
    <property type="match status" value="1"/>
</dbReference>
<comment type="function">
    <text evidence="3 6">Allows the formation of correctly charged Asn-tRNA(Asn) or Gln-tRNA(Gln) through the transamidation of misacylated Asp-tRNA(Asn) or Glu-tRNA(Gln) in organisms which lack either or both of asparaginyl-tRNA or glutaminyl-tRNA synthetases. The reaction takes place in the presence of glutamine and ATP through an activated phospho-Asp-tRNA(Asn) or phospho-Glu-tRNA(Gln).</text>
</comment>